<gene>
    <name evidence="9" type="ORF">BK123_17335</name>
</gene>
<protein>
    <submittedName>
        <fullName evidence="9">ABC transporter permease</fullName>
    </submittedName>
</protein>
<feature type="transmembrane region" description="Helical" evidence="7">
    <location>
        <begin position="92"/>
        <end position="114"/>
    </location>
</feature>
<proteinExistence type="inferred from homology"/>
<feature type="transmembrane region" description="Helical" evidence="7">
    <location>
        <begin position="28"/>
        <end position="52"/>
    </location>
</feature>
<dbReference type="Pfam" id="PF00528">
    <property type="entry name" value="BPD_transp_1"/>
    <property type="match status" value="1"/>
</dbReference>
<dbReference type="GO" id="GO:0005886">
    <property type="term" value="C:plasma membrane"/>
    <property type="evidence" value="ECO:0007669"/>
    <property type="project" value="UniProtKB-SubCell"/>
</dbReference>
<dbReference type="CDD" id="cd06261">
    <property type="entry name" value="TM_PBP2"/>
    <property type="match status" value="1"/>
</dbReference>
<comment type="caution">
    <text evidence="9">The sequence shown here is derived from an EMBL/GenBank/DDBJ whole genome shotgun (WGS) entry which is preliminary data.</text>
</comment>
<evidence type="ECO:0000256" key="2">
    <source>
        <dbReference type="ARBA" id="ARBA00022448"/>
    </source>
</evidence>
<dbReference type="PROSITE" id="PS50928">
    <property type="entry name" value="ABC_TM1"/>
    <property type="match status" value="1"/>
</dbReference>
<keyword evidence="5 7" id="KW-1133">Transmembrane helix</keyword>
<evidence type="ECO:0000259" key="8">
    <source>
        <dbReference type="PROSITE" id="PS50928"/>
    </source>
</evidence>
<dbReference type="OrthoDB" id="152280at2"/>
<comment type="similarity">
    <text evidence="7">Belongs to the binding-protein-dependent transport system permease family.</text>
</comment>
<feature type="transmembrane region" description="Helical" evidence="7">
    <location>
        <begin position="184"/>
        <end position="204"/>
    </location>
</feature>
<sequence length="316" mass="35261">MSDSTVVKTPKTAMRKLMGLDKANTQKWIFLFIAIVPPFGGYLLFTLFPNILSVYYALLNWDGFTDATFVGLSNFVTAFQDKYVWRALTHNLILMITVPFFVIIISLLLAYLITNKSYKENKFLKVLFFFPNVLSTVVVALLWAFIYDGSYGLLNGILKFVGIDTGNFYWLGNESTALASIIPAWVWGGVGLYVIIFANAMLGIPKSLYEAAILEGAGHMTRLFKITMPLVTPIIRVSALFLVVGTMKGFEIILIMTNGGPFGSTDVIGLYMFNLAFGVEYRNYGYASAVGMILFVILVTAKLLIDKFVPNKGYEY</sequence>
<dbReference type="InterPro" id="IPR000515">
    <property type="entry name" value="MetI-like"/>
</dbReference>
<keyword evidence="3" id="KW-1003">Cell membrane</keyword>
<dbReference type="GO" id="GO:0055085">
    <property type="term" value="P:transmembrane transport"/>
    <property type="evidence" value="ECO:0007669"/>
    <property type="project" value="InterPro"/>
</dbReference>
<keyword evidence="4 7" id="KW-0812">Transmembrane</keyword>
<organism evidence="9 10">
    <name type="scientific">Paenibacillus lautus</name>
    <name type="common">Bacillus lautus</name>
    <dbReference type="NCBI Taxonomy" id="1401"/>
    <lineage>
        <taxon>Bacteria</taxon>
        <taxon>Bacillati</taxon>
        <taxon>Bacillota</taxon>
        <taxon>Bacilli</taxon>
        <taxon>Bacillales</taxon>
        <taxon>Paenibacillaceae</taxon>
        <taxon>Paenibacillus</taxon>
    </lineage>
</organism>
<dbReference type="Gene3D" id="1.10.3720.10">
    <property type="entry name" value="MetI-like"/>
    <property type="match status" value="1"/>
</dbReference>
<dbReference type="Proteomes" id="UP000187074">
    <property type="component" value="Unassembled WGS sequence"/>
</dbReference>
<dbReference type="PANTHER" id="PTHR30193">
    <property type="entry name" value="ABC TRANSPORTER PERMEASE PROTEIN"/>
    <property type="match status" value="1"/>
</dbReference>
<dbReference type="AlphaFoldDB" id="A0A1R1AZ95"/>
<accession>A0A1R1AZ95</accession>
<evidence type="ECO:0000256" key="3">
    <source>
        <dbReference type="ARBA" id="ARBA00022475"/>
    </source>
</evidence>
<dbReference type="SUPFAM" id="SSF161098">
    <property type="entry name" value="MetI-like"/>
    <property type="match status" value="1"/>
</dbReference>
<evidence type="ECO:0000256" key="5">
    <source>
        <dbReference type="ARBA" id="ARBA00022989"/>
    </source>
</evidence>
<evidence type="ECO:0000313" key="10">
    <source>
        <dbReference type="Proteomes" id="UP000187074"/>
    </source>
</evidence>
<comment type="subcellular location">
    <subcellularLocation>
        <location evidence="1 7">Cell membrane</location>
        <topology evidence="1 7">Multi-pass membrane protein</topology>
    </subcellularLocation>
</comment>
<dbReference type="PANTHER" id="PTHR30193:SF41">
    <property type="entry name" value="DIACETYLCHITOBIOSE UPTAKE SYSTEM PERMEASE PROTEIN NGCF"/>
    <property type="match status" value="1"/>
</dbReference>
<feature type="domain" description="ABC transmembrane type-1" evidence="8">
    <location>
        <begin position="88"/>
        <end position="305"/>
    </location>
</feature>
<keyword evidence="2 7" id="KW-0813">Transport</keyword>
<feature type="transmembrane region" description="Helical" evidence="7">
    <location>
        <begin position="126"/>
        <end position="146"/>
    </location>
</feature>
<evidence type="ECO:0000256" key="1">
    <source>
        <dbReference type="ARBA" id="ARBA00004651"/>
    </source>
</evidence>
<feature type="transmembrane region" description="Helical" evidence="7">
    <location>
        <begin position="252"/>
        <end position="273"/>
    </location>
</feature>
<dbReference type="InterPro" id="IPR035906">
    <property type="entry name" value="MetI-like_sf"/>
</dbReference>
<dbReference type="EMBL" id="MRTF01000006">
    <property type="protein sequence ID" value="OME91238.1"/>
    <property type="molecule type" value="Genomic_DNA"/>
</dbReference>
<evidence type="ECO:0000256" key="7">
    <source>
        <dbReference type="RuleBase" id="RU363032"/>
    </source>
</evidence>
<feature type="transmembrane region" description="Helical" evidence="7">
    <location>
        <begin position="224"/>
        <end position="245"/>
    </location>
</feature>
<name>A0A1R1AZ95_PAELA</name>
<reference evidence="9 10" key="1">
    <citation type="submission" date="2016-11" db="EMBL/GenBank/DDBJ databases">
        <title>Paenibacillus species isolates.</title>
        <authorList>
            <person name="Beno S.M."/>
        </authorList>
    </citation>
    <scope>NUCLEOTIDE SEQUENCE [LARGE SCALE GENOMIC DNA]</scope>
    <source>
        <strain evidence="9 10">FSL F4-0100</strain>
    </source>
</reference>
<evidence type="ECO:0000313" key="9">
    <source>
        <dbReference type="EMBL" id="OME91238.1"/>
    </source>
</evidence>
<evidence type="ECO:0000256" key="6">
    <source>
        <dbReference type="ARBA" id="ARBA00023136"/>
    </source>
</evidence>
<dbReference type="InterPro" id="IPR051393">
    <property type="entry name" value="ABC_transporter_permease"/>
</dbReference>
<dbReference type="STRING" id="1401.BK123_17335"/>
<evidence type="ECO:0000256" key="4">
    <source>
        <dbReference type="ARBA" id="ARBA00022692"/>
    </source>
</evidence>
<dbReference type="RefSeq" id="WP_076323638.1">
    <property type="nucleotide sequence ID" value="NZ_MRTF01000006.1"/>
</dbReference>
<feature type="transmembrane region" description="Helical" evidence="7">
    <location>
        <begin position="285"/>
        <end position="305"/>
    </location>
</feature>
<keyword evidence="6 7" id="KW-0472">Membrane</keyword>